<dbReference type="GO" id="GO:0032267">
    <property type="term" value="F:tRNA(Ile)-lysidine synthase activity"/>
    <property type="evidence" value="ECO:0007669"/>
    <property type="project" value="UniProtKB-EC"/>
</dbReference>
<dbReference type="AlphaFoldDB" id="A0A929WZK1"/>
<dbReference type="InterPro" id="IPR014729">
    <property type="entry name" value="Rossmann-like_a/b/a_fold"/>
</dbReference>
<comment type="function">
    <text evidence="8">Ligates lysine onto the cytidine present at position 34 of the AUA codon-specific tRNA(Ile) that contains the anticodon CAU, in an ATP-dependent manner. Cytidine is converted to lysidine, thus changing the amino acid specificity of the tRNA from methionine to isoleucine.</text>
</comment>
<evidence type="ECO:0000256" key="7">
    <source>
        <dbReference type="ARBA" id="ARBA00048539"/>
    </source>
</evidence>
<comment type="catalytic activity">
    <reaction evidence="7 8">
        <text>cytidine(34) in tRNA(Ile2) + L-lysine + ATP = lysidine(34) in tRNA(Ile2) + AMP + diphosphate + H(+)</text>
        <dbReference type="Rhea" id="RHEA:43744"/>
        <dbReference type="Rhea" id="RHEA-COMP:10625"/>
        <dbReference type="Rhea" id="RHEA-COMP:10670"/>
        <dbReference type="ChEBI" id="CHEBI:15378"/>
        <dbReference type="ChEBI" id="CHEBI:30616"/>
        <dbReference type="ChEBI" id="CHEBI:32551"/>
        <dbReference type="ChEBI" id="CHEBI:33019"/>
        <dbReference type="ChEBI" id="CHEBI:82748"/>
        <dbReference type="ChEBI" id="CHEBI:83665"/>
        <dbReference type="ChEBI" id="CHEBI:456215"/>
        <dbReference type="EC" id="6.3.4.19"/>
    </reaction>
</comment>
<dbReference type="InterPro" id="IPR012796">
    <property type="entry name" value="Lysidine-tRNA-synth_C"/>
</dbReference>
<proteinExistence type="inferred from homology"/>
<comment type="caution">
    <text evidence="10">The sequence shown here is derived from an EMBL/GenBank/DDBJ whole genome shotgun (WGS) entry which is preliminary data.</text>
</comment>
<dbReference type="Pfam" id="PF01171">
    <property type="entry name" value="ATP_bind_3"/>
    <property type="match status" value="1"/>
</dbReference>
<evidence type="ECO:0000256" key="6">
    <source>
        <dbReference type="ARBA" id="ARBA00022840"/>
    </source>
</evidence>
<reference evidence="10" key="1">
    <citation type="submission" date="2020-04" db="EMBL/GenBank/DDBJ databases">
        <title>Deep metagenomics examines the oral microbiome during advanced dental caries in children, revealing novel taxa and co-occurrences with host molecules.</title>
        <authorList>
            <person name="Baker J.L."/>
            <person name="Morton J.T."/>
            <person name="Dinis M."/>
            <person name="Alvarez R."/>
            <person name="Tran N.C."/>
            <person name="Knight R."/>
            <person name="Edlund A."/>
        </authorList>
    </citation>
    <scope>NUCLEOTIDE SEQUENCE</scope>
    <source>
        <strain evidence="10">JCVI_34_bin.1</strain>
    </source>
</reference>
<evidence type="ECO:0000313" key="10">
    <source>
        <dbReference type="EMBL" id="MBF0969883.1"/>
    </source>
</evidence>
<dbReference type="GO" id="GO:0006400">
    <property type="term" value="P:tRNA modification"/>
    <property type="evidence" value="ECO:0007669"/>
    <property type="project" value="UniProtKB-UniRule"/>
</dbReference>
<feature type="domain" description="Lysidine-tRNA(Ile) synthetase C-terminal" evidence="9">
    <location>
        <begin position="399"/>
        <end position="471"/>
    </location>
</feature>
<dbReference type="EC" id="6.3.4.19" evidence="8"/>
<evidence type="ECO:0000256" key="1">
    <source>
        <dbReference type="ARBA" id="ARBA00004496"/>
    </source>
</evidence>
<evidence type="ECO:0000259" key="9">
    <source>
        <dbReference type="SMART" id="SM00977"/>
    </source>
</evidence>
<evidence type="ECO:0000256" key="8">
    <source>
        <dbReference type="HAMAP-Rule" id="MF_01161"/>
    </source>
</evidence>
<keyword evidence="4 8" id="KW-0819">tRNA processing</keyword>
<dbReference type="InterPro" id="IPR012795">
    <property type="entry name" value="tRNA_Ile_lys_synt_N"/>
</dbReference>
<sequence>MKKLPATADFPQRVLKTLRRLPEGLLPVKDKRLLVAVSGGADSVALLRVLHQLGYACEVAHCNFHLRGEASDRDAAFVSDLCRNLGVPFHLRDFATETFARSQAVSVEMAARDLRYQWFDQLLAERNLSAVAVAHHKEDNVETFFLHLARGSGLHGLVGMRYQREKIIRPLLDVSRREIEAWLSAIGQPFVTDETNADVRFKRNRLRNRILPELRQLNPAFDDTLLQTMRRLREADDYLNQVLDDLWADFTSALPIGLALDCRRAKAHPLFRTLLHKQLTPLGFNADEIADALCRSEVRTGACWVGEGYTADYNRSYLEITPPAPDFIRRSLEVGEIELPEQAHLSVRAYQLSTPPALDKTTLRFTGREGDAKDETTVTIDLRNTLEICLDLDELQGLCYIRRAQVGDSFRPFGLQGRKLVSDLHTSLKISPARRKRTLVVGDDSGLLWVVGLRRAAGAPITVKTKRLLRLTFTPPTSSL</sequence>
<keyword evidence="6 8" id="KW-0067">ATP-binding</keyword>
<gene>
    <name evidence="8 10" type="primary">tilS</name>
    <name evidence="10" type="ORF">HXK21_02415</name>
</gene>
<keyword evidence="2 8" id="KW-0963">Cytoplasm</keyword>
<comment type="subcellular location">
    <subcellularLocation>
        <location evidence="1 8">Cytoplasm</location>
    </subcellularLocation>
</comment>
<dbReference type="HAMAP" id="MF_01161">
    <property type="entry name" value="tRNA_Ile_lys_synt"/>
    <property type="match status" value="1"/>
</dbReference>
<dbReference type="InterPro" id="IPR011063">
    <property type="entry name" value="TilS/TtcA_N"/>
</dbReference>
<dbReference type="SUPFAM" id="SSF56037">
    <property type="entry name" value="PheT/TilS domain"/>
    <property type="match status" value="1"/>
</dbReference>
<organism evidence="10 11">
    <name type="scientific">Alloprevotella tannerae</name>
    <dbReference type="NCBI Taxonomy" id="76122"/>
    <lineage>
        <taxon>Bacteria</taxon>
        <taxon>Pseudomonadati</taxon>
        <taxon>Bacteroidota</taxon>
        <taxon>Bacteroidia</taxon>
        <taxon>Bacteroidales</taxon>
        <taxon>Prevotellaceae</taxon>
        <taxon>Alloprevotella</taxon>
    </lineage>
</organism>
<dbReference type="InterPro" id="IPR012094">
    <property type="entry name" value="tRNA_Ile_lys_synt"/>
</dbReference>
<dbReference type="GO" id="GO:0005737">
    <property type="term" value="C:cytoplasm"/>
    <property type="evidence" value="ECO:0007669"/>
    <property type="project" value="UniProtKB-SubCell"/>
</dbReference>
<evidence type="ECO:0000256" key="5">
    <source>
        <dbReference type="ARBA" id="ARBA00022741"/>
    </source>
</evidence>
<protein>
    <recommendedName>
        <fullName evidence="8">tRNA(Ile)-lysidine synthase</fullName>
        <ecNumber evidence="8">6.3.4.19</ecNumber>
    </recommendedName>
    <alternativeName>
        <fullName evidence="8">tRNA(Ile)-2-lysyl-cytidine synthase</fullName>
    </alternativeName>
    <alternativeName>
        <fullName evidence="8">tRNA(Ile)-lysidine synthetase</fullName>
    </alternativeName>
</protein>
<dbReference type="Gene3D" id="3.40.50.620">
    <property type="entry name" value="HUPs"/>
    <property type="match status" value="1"/>
</dbReference>
<name>A0A929WZK1_9BACT</name>
<feature type="binding site" evidence="8">
    <location>
        <begin position="38"/>
        <end position="43"/>
    </location>
    <ligand>
        <name>ATP</name>
        <dbReference type="ChEBI" id="CHEBI:30616"/>
    </ligand>
</feature>
<dbReference type="PANTHER" id="PTHR43033">
    <property type="entry name" value="TRNA(ILE)-LYSIDINE SYNTHASE-RELATED"/>
    <property type="match status" value="1"/>
</dbReference>
<dbReference type="GO" id="GO:0005524">
    <property type="term" value="F:ATP binding"/>
    <property type="evidence" value="ECO:0007669"/>
    <property type="project" value="UniProtKB-UniRule"/>
</dbReference>
<comment type="domain">
    <text evidence="8">The N-terminal region contains the highly conserved SGGXDS motif, predicted to be a P-loop motif involved in ATP binding.</text>
</comment>
<accession>A0A929WZK1</accession>
<comment type="similarity">
    <text evidence="8">Belongs to the tRNA(Ile)-lysidine synthase family.</text>
</comment>
<dbReference type="CDD" id="cd01992">
    <property type="entry name" value="TilS_N"/>
    <property type="match status" value="1"/>
</dbReference>
<dbReference type="RefSeq" id="WP_303763070.1">
    <property type="nucleotide sequence ID" value="NZ_JABZGR010000004.1"/>
</dbReference>
<evidence type="ECO:0000256" key="2">
    <source>
        <dbReference type="ARBA" id="ARBA00022490"/>
    </source>
</evidence>
<dbReference type="NCBIfam" id="TIGR02432">
    <property type="entry name" value="lysidine_TilS_N"/>
    <property type="match status" value="1"/>
</dbReference>
<keyword evidence="5 8" id="KW-0547">Nucleotide-binding</keyword>
<evidence type="ECO:0000313" key="11">
    <source>
        <dbReference type="Proteomes" id="UP000704068"/>
    </source>
</evidence>
<dbReference type="Proteomes" id="UP000704068">
    <property type="component" value="Unassembled WGS sequence"/>
</dbReference>
<evidence type="ECO:0000256" key="4">
    <source>
        <dbReference type="ARBA" id="ARBA00022694"/>
    </source>
</evidence>
<dbReference type="EMBL" id="JABZGR010000004">
    <property type="protein sequence ID" value="MBF0969883.1"/>
    <property type="molecule type" value="Genomic_DNA"/>
</dbReference>
<dbReference type="SMART" id="SM00977">
    <property type="entry name" value="TilS_C"/>
    <property type="match status" value="1"/>
</dbReference>
<dbReference type="PANTHER" id="PTHR43033:SF1">
    <property type="entry name" value="TRNA(ILE)-LYSIDINE SYNTHASE-RELATED"/>
    <property type="match status" value="1"/>
</dbReference>
<dbReference type="SUPFAM" id="SSF52402">
    <property type="entry name" value="Adenine nucleotide alpha hydrolases-like"/>
    <property type="match status" value="1"/>
</dbReference>
<dbReference type="Pfam" id="PF11734">
    <property type="entry name" value="TilS_C"/>
    <property type="match status" value="1"/>
</dbReference>
<keyword evidence="3 8" id="KW-0436">Ligase</keyword>
<evidence type="ECO:0000256" key="3">
    <source>
        <dbReference type="ARBA" id="ARBA00022598"/>
    </source>
</evidence>